<reference evidence="3 4" key="1">
    <citation type="submission" date="2022-08" db="EMBL/GenBank/DDBJ databases">
        <authorList>
            <person name="Zeman M."/>
            <person name="Kubasova T."/>
        </authorList>
    </citation>
    <scope>NUCLEOTIDE SEQUENCE [LARGE SCALE GENOMIC DNA]</scope>
    <source>
        <strain evidence="3 4">ET62</strain>
    </source>
</reference>
<dbReference type="InterPro" id="IPR036866">
    <property type="entry name" value="RibonucZ/Hydroxyglut_hydro"/>
</dbReference>
<proteinExistence type="predicted"/>
<name>A0AAW5N3R8_9BACT</name>
<dbReference type="AlphaFoldDB" id="A0AAW5N3R8"/>
<dbReference type="Proteomes" id="UP001204579">
    <property type="component" value="Unassembled WGS sequence"/>
</dbReference>
<dbReference type="CDD" id="cd02233">
    <property type="entry name" value="cupin_HNL-like"/>
    <property type="match status" value="1"/>
</dbReference>
<evidence type="ECO:0000259" key="2">
    <source>
        <dbReference type="Pfam" id="PF12706"/>
    </source>
</evidence>
<dbReference type="PANTHER" id="PTHR43698:SF1">
    <property type="entry name" value="BLL4564 PROTEIN"/>
    <property type="match status" value="1"/>
</dbReference>
<dbReference type="Pfam" id="PF12706">
    <property type="entry name" value="Lactamase_B_2"/>
    <property type="match status" value="1"/>
</dbReference>
<dbReference type="InterPro" id="IPR001279">
    <property type="entry name" value="Metallo-B-lactamas"/>
</dbReference>
<feature type="domain" description="Cupin type-2" evidence="1">
    <location>
        <begin position="339"/>
        <end position="407"/>
    </location>
</feature>
<dbReference type="RefSeq" id="WP_258336241.1">
    <property type="nucleotide sequence ID" value="NZ_JANRHJ010000021.1"/>
</dbReference>
<accession>A0AAW5N3R8</accession>
<keyword evidence="4" id="KW-1185">Reference proteome</keyword>
<gene>
    <name evidence="3" type="ORF">NW209_14200</name>
</gene>
<dbReference type="InterPro" id="IPR047263">
    <property type="entry name" value="HNL-like_cupin"/>
</dbReference>
<evidence type="ECO:0000259" key="1">
    <source>
        <dbReference type="Pfam" id="PF07883"/>
    </source>
</evidence>
<dbReference type="Gene3D" id="3.60.15.10">
    <property type="entry name" value="Ribonuclease Z/Hydroxyacylglutathione hydrolase-like"/>
    <property type="match status" value="1"/>
</dbReference>
<dbReference type="PANTHER" id="PTHR43698">
    <property type="entry name" value="RIBD C-TERMINAL DOMAIN CONTAINING PROTEIN"/>
    <property type="match status" value="1"/>
</dbReference>
<comment type="caution">
    <text evidence="3">The sequence shown here is derived from an EMBL/GenBank/DDBJ whole genome shotgun (WGS) entry which is preliminary data.</text>
</comment>
<organism evidence="3 4">
    <name type="scientific">Phocaeicola barnesiae</name>
    <dbReference type="NCBI Taxonomy" id="376804"/>
    <lineage>
        <taxon>Bacteria</taxon>
        <taxon>Pseudomonadati</taxon>
        <taxon>Bacteroidota</taxon>
        <taxon>Bacteroidia</taxon>
        <taxon>Bacteroidales</taxon>
        <taxon>Bacteroidaceae</taxon>
        <taxon>Phocaeicola</taxon>
    </lineage>
</organism>
<dbReference type="InterPro" id="IPR013096">
    <property type="entry name" value="Cupin_2"/>
</dbReference>
<dbReference type="Pfam" id="PF07883">
    <property type="entry name" value="Cupin_2"/>
    <property type="match status" value="1"/>
</dbReference>
<evidence type="ECO:0000313" key="3">
    <source>
        <dbReference type="EMBL" id="MCR8875146.1"/>
    </source>
</evidence>
<dbReference type="SUPFAM" id="SSF56281">
    <property type="entry name" value="Metallo-hydrolase/oxidoreductase"/>
    <property type="match status" value="1"/>
</dbReference>
<dbReference type="SUPFAM" id="SSF51182">
    <property type="entry name" value="RmlC-like cupins"/>
    <property type="match status" value="1"/>
</dbReference>
<dbReference type="EMBL" id="JANRHJ010000021">
    <property type="protein sequence ID" value="MCR8875146.1"/>
    <property type="molecule type" value="Genomic_DNA"/>
</dbReference>
<sequence length="420" mass="47909">MKSKLVLAIILCIQIQIAWAQARIRYDKKGQATPSAVQPFGEEAFNVQNETVIRWLGNAGFFINSRGTCIMIDPMLKGFDMPVLFQAPITPEQVPHLDAVLITHCDNDHYSIPSCTGLSSACFQYHSTHYVDTLMRQQGLPSFGHGIGDEFRIGPVSVKLTPAYHLWQNEMEEFRRLREYKMEDYCGFLINTPDGLIWAPGDSRFLPEFLELPSPDVIFFDFSDDSWHIGLEGAIKIANTYPDANLILSHWGTVDSPDMKPFNADPRSLEGRIINPERIHILNPGEPFILKKSYKESYTEKDTGNMVFKCGEQVMSEYYTGKVYISDVAHQTKFDINHLVFAPNSRNTWHIHPDAEQVLLILDGEGYYQEEGQEVIRIKKGDVIRTPANVKHWHGATSENRLVHLSITERTNKGHIEWIK</sequence>
<evidence type="ECO:0000313" key="4">
    <source>
        <dbReference type="Proteomes" id="UP001204579"/>
    </source>
</evidence>
<protein>
    <submittedName>
        <fullName evidence="3">MBL fold metallo-hydrolase</fullName>
    </submittedName>
</protein>
<feature type="domain" description="Metallo-beta-lactamase" evidence="2">
    <location>
        <begin position="70"/>
        <end position="251"/>
    </location>
</feature>
<dbReference type="InterPro" id="IPR014710">
    <property type="entry name" value="RmlC-like_jellyroll"/>
</dbReference>
<dbReference type="InterPro" id="IPR011051">
    <property type="entry name" value="RmlC_Cupin_sf"/>
</dbReference>
<dbReference type="Gene3D" id="2.60.120.10">
    <property type="entry name" value="Jelly Rolls"/>
    <property type="match status" value="1"/>
</dbReference>